<organism evidence="4 5">
    <name type="scientific">Polyplosphaeria fusca</name>
    <dbReference type="NCBI Taxonomy" id="682080"/>
    <lineage>
        <taxon>Eukaryota</taxon>
        <taxon>Fungi</taxon>
        <taxon>Dikarya</taxon>
        <taxon>Ascomycota</taxon>
        <taxon>Pezizomycotina</taxon>
        <taxon>Dothideomycetes</taxon>
        <taxon>Pleosporomycetidae</taxon>
        <taxon>Pleosporales</taxon>
        <taxon>Tetraplosphaeriaceae</taxon>
        <taxon>Polyplosphaeria</taxon>
    </lineage>
</organism>
<dbReference type="InterPro" id="IPR042099">
    <property type="entry name" value="ANL_N_sf"/>
</dbReference>
<dbReference type="SUPFAM" id="SSF56801">
    <property type="entry name" value="Acetyl-CoA synthetase-like"/>
    <property type="match status" value="1"/>
</dbReference>
<comment type="caution">
    <text evidence="4">The sequence shown here is derived from an EMBL/GenBank/DDBJ whole genome shotgun (WGS) entry which is preliminary data.</text>
</comment>
<evidence type="ECO:0000256" key="2">
    <source>
        <dbReference type="ARBA" id="ARBA00022553"/>
    </source>
</evidence>
<dbReference type="PANTHER" id="PTHR43439">
    <property type="entry name" value="PHENYLACETATE-COENZYME A LIGASE"/>
    <property type="match status" value="1"/>
</dbReference>
<keyword evidence="1" id="KW-0596">Phosphopantetheine</keyword>
<dbReference type="OrthoDB" id="429813at2759"/>
<sequence>MSFWNTVMDSSGDVPYGKRLLPVIIDEIAKTDPDRVCFSFPRTSDLADGFQDVNFRTFANAVNKTAHFVHQEVGRSSMFETVLYMGYPDIRHFIALIALMKTGHKALYSSHRNSVAGHADLIKRTDCTIILHTSGFPVSGILEKCRLETLCMPDLDYLLTDSPSDHYPYTRTWEEARNHPCMVIHTSGSNGLPKPVVWTHAMLTLGDNHHLVPALEGRPAIWGTFTDNTRRSFCAVPVFHGAGIASGIKKAVFNRAVTVIGPPGLPTADMFAQVIEYGDIDSASCVPISLEEMSLRTDVLEKLRRLKYITYVGGSMSREAGDSISQYVPTFAVLASTETSVVVQHATDPEDWQYICLNPAYNGIEMRPAGPDLFELVFVRDAALEEYQGVFRIFPRLKEYSTADLYSKHPTKPHHWKHEGRKDDMIIFKNGWNFNPKLHEDFISTHQAVQNCVLVGTGKLRPAALIELRAEYYTEEEEKQQAVLDAIWPRIEKANSYADTTGQLEKDHVIFSKKEKPFAIAGKGTVQRKMTVKMYEDEIEKLYNIMGELKI</sequence>
<name>A0A9P4V507_9PLEO</name>
<dbReference type="Gene3D" id="3.40.50.12780">
    <property type="entry name" value="N-terminal domain of ligase-like"/>
    <property type="match status" value="1"/>
</dbReference>
<proteinExistence type="predicted"/>
<dbReference type="Pfam" id="PF23562">
    <property type="entry name" value="AMP-binding_C_3"/>
    <property type="match status" value="1"/>
</dbReference>
<accession>A0A9P4V507</accession>
<dbReference type="InterPro" id="IPR051414">
    <property type="entry name" value="Adenylate-forming_Reductase"/>
</dbReference>
<evidence type="ECO:0000259" key="3">
    <source>
        <dbReference type="Pfam" id="PF00501"/>
    </source>
</evidence>
<gene>
    <name evidence="4" type="ORF">EJ04DRAFT_455936</name>
</gene>
<feature type="domain" description="AMP-dependent synthetase/ligase" evidence="3">
    <location>
        <begin position="27"/>
        <end position="354"/>
    </location>
</feature>
<keyword evidence="5" id="KW-1185">Reference proteome</keyword>
<evidence type="ECO:0000313" key="4">
    <source>
        <dbReference type="EMBL" id="KAF2740127.1"/>
    </source>
</evidence>
<protein>
    <submittedName>
        <fullName evidence="4">Acetyl-CoA synthetase-like protein</fullName>
    </submittedName>
</protein>
<evidence type="ECO:0000313" key="5">
    <source>
        <dbReference type="Proteomes" id="UP000799444"/>
    </source>
</evidence>
<dbReference type="AlphaFoldDB" id="A0A9P4V507"/>
<dbReference type="PANTHER" id="PTHR43439:SF2">
    <property type="entry name" value="ENZYME, PUTATIVE (JCVI)-RELATED"/>
    <property type="match status" value="1"/>
</dbReference>
<dbReference type="InterPro" id="IPR000873">
    <property type="entry name" value="AMP-dep_synth/lig_dom"/>
</dbReference>
<dbReference type="EMBL" id="ML996101">
    <property type="protein sequence ID" value="KAF2740127.1"/>
    <property type="molecule type" value="Genomic_DNA"/>
</dbReference>
<reference evidence="4" key="1">
    <citation type="journal article" date="2020" name="Stud. Mycol.">
        <title>101 Dothideomycetes genomes: a test case for predicting lifestyles and emergence of pathogens.</title>
        <authorList>
            <person name="Haridas S."/>
            <person name="Albert R."/>
            <person name="Binder M."/>
            <person name="Bloem J."/>
            <person name="Labutti K."/>
            <person name="Salamov A."/>
            <person name="Andreopoulos B."/>
            <person name="Baker S."/>
            <person name="Barry K."/>
            <person name="Bills G."/>
            <person name="Bluhm B."/>
            <person name="Cannon C."/>
            <person name="Castanera R."/>
            <person name="Culley D."/>
            <person name="Daum C."/>
            <person name="Ezra D."/>
            <person name="Gonzalez J."/>
            <person name="Henrissat B."/>
            <person name="Kuo A."/>
            <person name="Liang C."/>
            <person name="Lipzen A."/>
            <person name="Lutzoni F."/>
            <person name="Magnuson J."/>
            <person name="Mondo S."/>
            <person name="Nolan M."/>
            <person name="Ohm R."/>
            <person name="Pangilinan J."/>
            <person name="Park H.-J."/>
            <person name="Ramirez L."/>
            <person name="Alfaro M."/>
            <person name="Sun H."/>
            <person name="Tritt A."/>
            <person name="Yoshinaga Y."/>
            <person name="Zwiers L.-H."/>
            <person name="Turgeon B."/>
            <person name="Goodwin S."/>
            <person name="Spatafora J."/>
            <person name="Crous P."/>
            <person name="Grigoriev I."/>
        </authorList>
    </citation>
    <scope>NUCLEOTIDE SEQUENCE</scope>
    <source>
        <strain evidence="4">CBS 125425</strain>
    </source>
</reference>
<keyword evidence="2" id="KW-0597">Phosphoprotein</keyword>
<evidence type="ECO:0000256" key="1">
    <source>
        <dbReference type="ARBA" id="ARBA00022450"/>
    </source>
</evidence>
<dbReference type="Pfam" id="PF00501">
    <property type="entry name" value="AMP-binding"/>
    <property type="match status" value="1"/>
</dbReference>
<dbReference type="Proteomes" id="UP000799444">
    <property type="component" value="Unassembled WGS sequence"/>
</dbReference>